<gene>
    <name evidence="1" type="ORF">GO986_00590</name>
</gene>
<organism evidence="1 2">
    <name type="scientific">Deinococcus arboris</name>
    <dbReference type="NCBI Taxonomy" id="2682977"/>
    <lineage>
        <taxon>Bacteria</taxon>
        <taxon>Thermotogati</taxon>
        <taxon>Deinococcota</taxon>
        <taxon>Deinococci</taxon>
        <taxon>Deinococcales</taxon>
        <taxon>Deinococcaceae</taxon>
        <taxon>Deinococcus</taxon>
    </lineage>
</organism>
<keyword evidence="2" id="KW-1185">Reference proteome</keyword>
<evidence type="ECO:0000313" key="2">
    <source>
        <dbReference type="Proteomes" id="UP000483286"/>
    </source>
</evidence>
<dbReference type="AlphaFoldDB" id="A0A7C9HW01"/>
<protein>
    <submittedName>
        <fullName evidence="1">Uncharacterized protein</fullName>
    </submittedName>
</protein>
<accession>A0A7C9HW01</accession>
<evidence type="ECO:0000313" key="1">
    <source>
        <dbReference type="EMBL" id="MVN85268.1"/>
    </source>
</evidence>
<reference evidence="1 2" key="1">
    <citation type="submission" date="2019-12" db="EMBL/GenBank/DDBJ databases">
        <title>Deinococcus sp. HMF7620 Genome sequencing and assembly.</title>
        <authorList>
            <person name="Kang H."/>
            <person name="Kim H."/>
            <person name="Joh K."/>
        </authorList>
    </citation>
    <scope>NUCLEOTIDE SEQUENCE [LARGE SCALE GENOMIC DNA]</scope>
    <source>
        <strain evidence="1 2">HMF7620</strain>
    </source>
</reference>
<sequence>MNGINYLVSPFLLSDGVSSRELKNLEIYQNDSKIVGFRYTFWEYDAKLSSNEREIIRHLLNNLSIKQNDMSAFNDLKYLPNKKANFIKYYDLSDKYKVSIAIDFKLDDGEVITHVIKGSDGRPERRIYPVSFTVLPK</sequence>
<proteinExistence type="predicted"/>
<dbReference type="EMBL" id="WQLB01000001">
    <property type="protein sequence ID" value="MVN85268.1"/>
    <property type="molecule type" value="Genomic_DNA"/>
</dbReference>
<name>A0A7C9HW01_9DEIO</name>
<dbReference type="RefSeq" id="WP_157457293.1">
    <property type="nucleotide sequence ID" value="NZ_WQLB01000001.1"/>
</dbReference>
<comment type="caution">
    <text evidence="1">The sequence shown here is derived from an EMBL/GenBank/DDBJ whole genome shotgun (WGS) entry which is preliminary data.</text>
</comment>
<dbReference type="Proteomes" id="UP000483286">
    <property type="component" value="Unassembled WGS sequence"/>
</dbReference>